<gene>
    <name evidence="1" type="ORF">EV685_0073</name>
</gene>
<dbReference type="EMBL" id="SGWV01000007">
    <property type="protein sequence ID" value="RZS57803.1"/>
    <property type="molecule type" value="Genomic_DNA"/>
</dbReference>
<name>A0A4Q7LU16_9BURK</name>
<protein>
    <submittedName>
        <fullName evidence="1">Uncharacterized protein</fullName>
    </submittedName>
</protein>
<proteinExistence type="predicted"/>
<sequence>MDEVAPSAGLPRAAYLVGLLAQVPILVIGGRHAESVAALVRANSERVDFTQSFFRHYHVPGFAHTGRLEAGPAVGARSR</sequence>
<dbReference type="Proteomes" id="UP000293433">
    <property type="component" value="Unassembled WGS sequence"/>
</dbReference>
<organism evidence="1 2">
    <name type="scientific">Sphaerotilus mobilis</name>
    <dbReference type="NCBI Taxonomy" id="47994"/>
    <lineage>
        <taxon>Bacteria</taxon>
        <taxon>Pseudomonadati</taxon>
        <taxon>Pseudomonadota</taxon>
        <taxon>Betaproteobacteria</taxon>
        <taxon>Burkholderiales</taxon>
        <taxon>Sphaerotilaceae</taxon>
        <taxon>Sphaerotilus</taxon>
    </lineage>
</organism>
<dbReference type="AlphaFoldDB" id="A0A4Q7LU16"/>
<reference evidence="1 2" key="1">
    <citation type="submission" date="2019-02" db="EMBL/GenBank/DDBJ databases">
        <title>Genomic Encyclopedia of Type Strains, Phase IV (KMG-IV): sequencing the most valuable type-strain genomes for metagenomic binning, comparative biology and taxonomic classification.</title>
        <authorList>
            <person name="Goeker M."/>
        </authorList>
    </citation>
    <scope>NUCLEOTIDE SEQUENCE [LARGE SCALE GENOMIC DNA]</scope>
    <source>
        <strain evidence="1 2">DSM 10617</strain>
    </source>
</reference>
<accession>A0A4Q7LU16</accession>
<evidence type="ECO:0000313" key="2">
    <source>
        <dbReference type="Proteomes" id="UP000293433"/>
    </source>
</evidence>
<evidence type="ECO:0000313" key="1">
    <source>
        <dbReference type="EMBL" id="RZS57803.1"/>
    </source>
</evidence>
<keyword evidence="2" id="KW-1185">Reference proteome</keyword>
<comment type="caution">
    <text evidence="1">The sequence shown here is derived from an EMBL/GenBank/DDBJ whole genome shotgun (WGS) entry which is preliminary data.</text>
</comment>